<keyword evidence="3" id="KW-1185">Reference proteome</keyword>
<evidence type="ECO:0000313" key="2">
    <source>
        <dbReference type="EMBL" id="KRM10494.1"/>
    </source>
</evidence>
<comment type="caution">
    <text evidence="2">The sequence shown here is derived from an EMBL/GenBank/DDBJ whole genome shotgun (WGS) entry which is preliminary data.</text>
</comment>
<dbReference type="InterPro" id="IPR001387">
    <property type="entry name" value="Cro/C1-type_HTH"/>
</dbReference>
<dbReference type="AlphaFoldDB" id="A0A0R1VXT9"/>
<evidence type="ECO:0000259" key="1">
    <source>
        <dbReference type="PROSITE" id="PS50943"/>
    </source>
</evidence>
<dbReference type="EMBL" id="AZGF01000028">
    <property type="protein sequence ID" value="KRM10494.1"/>
    <property type="molecule type" value="Genomic_DNA"/>
</dbReference>
<sequence>MEKKVVQIKKRKFYNPELGTKEEYSEVWKTETVSVRDLDDIKVVNHYWQDINGELWGDFNDPMENIRRSFVAYRERKSYMTPDDIRSLRARLHMTVREFAEMLGIGSSTLTEIENNQRVQVKYQEILFEAVNELLNSEGRLPSQWQTEH</sequence>
<dbReference type="eggNOG" id="ENOG5030G8B">
    <property type="taxonomic scope" value="Bacteria"/>
</dbReference>
<dbReference type="Gene3D" id="1.10.260.40">
    <property type="entry name" value="lambda repressor-like DNA-binding domains"/>
    <property type="match status" value="1"/>
</dbReference>
<proteinExistence type="predicted"/>
<organism evidence="2 3">
    <name type="scientific">Paucilactobacillus suebicus DSM 5007 = KCTC 3549</name>
    <dbReference type="NCBI Taxonomy" id="1423807"/>
    <lineage>
        <taxon>Bacteria</taxon>
        <taxon>Bacillati</taxon>
        <taxon>Bacillota</taxon>
        <taxon>Bacilli</taxon>
        <taxon>Lactobacillales</taxon>
        <taxon>Lactobacillaceae</taxon>
        <taxon>Paucilactobacillus</taxon>
    </lineage>
</organism>
<dbReference type="PROSITE" id="PS50943">
    <property type="entry name" value="HTH_CROC1"/>
    <property type="match status" value="1"/>
</dbReference>
<dbReference type="GO" id="GO:0003677">
    <property type="term" value="F:DNA binding"/>
    <property type="evidence" value="ECO:0007669"/>
    <property type="project" value="InterPro"/>
</dbReference>
<dbReference type="Proteomes" id="UP000051820">
    <property type="component" value="Unassembled WGS sequence"/>
</dbReference>
<feature type="domain" description="HTH cro/C1-type" evidence="1">
    <location>
        <begin position="85"/>
        <end position="118"/>
    </location>
</feature>
<dbReference type="PATRIC" id="fig|1423807.3.peg.1218"/>
<dbReference type="CDD" id="cd00093">
    <property type="entry name" value="HTH_XRE"/>
    <property type="match status" value="1"/>
</dbReference>
<name>A0A0R1VXT9_9LACO</name>
<dbReference type="SUPFAM" id="SSF47413">
    <property type="entry name" value="lambda repressor-like DNA-binding domains"/>
    <property type="match status" value="1"/>
</dbReference>
<protein>
    <recommendedName>
        <fullName evidence="1">HTH cro/C1-type domain-containing protein</fullName>
    </recommendedName>
</protein>
<evidence type="ECO:0000313" key="3">
    <source>
        <dbReference type="Proteomes" id="UP000051820"/>
    </source>
</evidence>
<dbReference type="InterPro" id="IPR010982">
    <property type="entry name" value="Lambda_DNA-bd_dom_sf"/>
</dbReference>
<reference evidence="2 3" key="1">
    <citation type="journal article" date="2015" name="Genome Announc.">
        <title>Expanding the biotechnology potential of lactobacilli through comparative genomics of 213 strains and associated genera.</title>
        <authorList>
            <person name="Sun Z."/>
            <person name="Harris H.M."/>
            <person name="McCann A."/>
            <person name="Guo C."/>
            <person name="Argimon S."/>
            <person name="Zhang W."/>
            <person name="Yang X."/>
            <person name="Jeffery I.B."/>
            <person name="Cooney J.C."/>
            <person name="Kagawa T.F."/>
            <person name="Liu W."/>
            <person name="Song Y."/>
            <person name="Salvetti E."/>
            <person name="Wrobel A."/>
            <person name="Rasinkangas P."/>
            <person name="Parkhill J."/>
            <person name="Rea M.C."/>
            <person name="O'Sullivan O."/>
            <person name="Ritari J."/>
            <person name="Douillard F.P."/>
            <person name="Paul Ross R."/>
            <person name="Yang R."/>
            <person name="Briner A.E."/>
            <person name="Felis G.E."/>
            <person name="de Vos W.M."/>
            <person name="Barrangou R."/>
            <person name="Klaenhammer T.R."/>
            <person name="Caufield P.W."/>
            <person name="Cui Y."/>
            <person name="Zhang H."/>
            <person name="O'Toole P.W."/>
        </authorList>
    </citation>
    <scope>NUCLEOTIDE SEQUENCE [LARGE SCALE GENOMIC DNA]</scope>
    <source>
        <strain evidence="2 3">DSM 5007</strain>
    </source>
</reference>
<gene>
    <name evidence="2" type="ORF">FD16_GL001196</name>
</gene>
<dbReference type="RefSeq" id="WP_010622614.1">
    <property type="nucleotide sequence ID" value="NZ_AZGF01000028.1"/>
</dbReference>
<dbReference type="Pfam" id="PF01381">
    <property type="entry name" value="HTH_3"/>
    <property type="match status" value="1"/>
</dbReference>
<accession>A0A0R1VXT9</accession>